<gene>
    <name evidence="1" type="ORF">TVY486_0906530</name>
</gene>
<accession>G0U3H5</accession>
<reference evidence="1" key="1">
    <citation type="journal article" date="2012" name="Proc. Natl. Acad. Sci. U.S.A.">
        <title>Antigenic diversity is generated by distinct evolutionary mechanisms in African trypanosome species.</title>
        <authorList>
            <person name="Jackson A.P."/>
            <person name="Berry A."/>
            <person name="Aslett M."/>
            <person name="Allison H.C."/>
            <person name="Burton P."/>
            <person name="Vavrova-Anderson J."/>
            <person name="Brown R."/>
            <person name="Browne H."/>
            <person name="Corton N."/>
            <person name="Hauser H."/>
            <person name="Gamble J."/>
            <person name="Gilderthorp R."/>
            <person name="Marcello L."/>
            <person name="McQuillan J."/>
            <person name="Otto T.D."/>
            <person name="Quail M.A."/>
            <person name="Sanders M.J."/>
            <person name="van Tonder A."/>
            <person name="Ginger M.L."/>
            <person name="Field M.C."/>
            <person name="Barry J.D."/>
            <person name="Hertz-Fowler C."/>
            <person name="Berriman M."/>
        </authorList>
    </citation>
    <scope>NUCLEOTIDE SEQUENCE</scope>
    <source>
        <strain evidence="1">Y486</strain>
    </source>
</reference>
<dbReference type="VEuPathDB" id="TriTrypDB:TvY486_0906530"/>
<proteinExistence type="predicted"/>
<organism evidence="1">
    <name type="scientific">Trypanosoma vivax (strain Y486)</name>
    <dbReference type="NCBI Taxonomy" id="1055687"/>
    <lineage>
        <taxon>Eukaryota</taxon>
        <taxon>Discoba</taxon>
        <taxon>Euglenozoa</taxon>
        <taxon>Kinetoplastea</taxon>
        <taxon>Metakinetoplastina</taxon>
        <taxon>Trypanosomatida</taxon>
        <taxon>Trypanosomatidae</taxon>
        <taxon>Trypanosoma</taxon>
        <taxon>Duttonella</taxon>
    </lineage>
</organism>
<dbReference type="AlphaFoldDB" id="G0U3H5"/>
<sequence length="108" mass="12278">MRHHAGHRHLYVQVRAGAFLFLLLFLFSHPRAWTPLFSSISSPGGGAWSRNWRHAPVGLRGVQFEFDAEEVQSASLYERKREGGAEKAARWSLRRDPPCITYKNGGTE</sequence>
<protein>
    <submittedName>
        <fullName evidence="1">Uncharacterized protein</fullName>
    </submittedName>
</protein>
<name>G0U3H5_TRYVY</name>
<evidence type="ECO:0000313" key="1">
    <source>
        <dbReference type="EMBL" id="CCC50832.1"/>
    </source>
</evidence>
<dbReference type="EMBL" id="HE573025">
    <property type="protein sequence ID" value="CCC50832.1"/>
    <property type="molecule type" value="Genomic_DNA"/>
</dbReference>